<feature type="binding site" evidence="7">
    <location>
        <position position="213"/>
    </location>
    <ligand>
        <name>substrate</name>
    </ligand>
</feature>
<dbReference type="PANTHER" id="PTHR23417">
    <property type="entry name" value="3-DEOXY-D-MANNO-OCTULOSONIC-ACID TRANSFERASE/TRNA GUANINE-N 7 - -METHYLTRANSFERASE"/>
    <property type="match status" value="1"/>
</dbReference>
<dbReference type="InterPro" id="IPR055361">
    <property type="entry name" value="tRNA_methyltr_TrmB_bact"/>
</dbReference>
<dbReference type="HAMAP" id="MF_01057">
    <property type="entry name" value="tRNA_methyltr_TrmB"/>
    <property type="match status" value="1"/>
</dbReference>
<comment type="catalytic activity">
    <reaction evidence="1 7">
        <text>guanosine(46) in tRNA + S-adenosyl-L-methionine = N(7)-methylguanosine(46) in tRNA + S-adenosyl-L-homocysteine</text>
        <dbReference type="Rhea" id="RHEA:42708"/>
        <dbReference type="Rhea" id="RHEA-COMP:10188"/>
        <dbReference type="Rhea" id="RHEA-COMP:10189"/>
        <dbReference type="ChEBI" id="CHEBI:57856"/>
        <dbReference type="ChEBI" id="CHEBI:59789"/>
        <dbReference type="ChEBI" id="CHEBI:74269"/>
        <dbReference type="ChEBI" id="CHEBI:74480"/>
        <dbReference type="EC" id="2.1.1.33"/>
    </reaction>
</comment>
<evidence type="ECO:0000256" key="7">
    <source>
        <dbReference type="HAMAP-Rule" id="MF_01057"/>
    </source>
</evidence>
<keyword evidence="3 7" id="KW-0489">Methyltransferase</keyword>
<dbReference type="PANTHER" id="PTHR23417:SF14">
    <property type="entry name" value="PENTACOTRIPEPTIDE-REPEAT REGION OF PRORP DOMAIN-CONTAINING PROTEIN"/>
    <property type="match status" value="1"/>
</dbReference>
<dbReference type="EC" id="2.1.1.33" evidence="7"/>
<proteinExistence type="inferred from homology"/>
<keyword evidence="6 7" id="KW-0819">tRNA processing</keyword>
<evidence type="ECO:0000256" key="4">
    <source>
        <dbReference type="ARBA" id="ARBA00022679"/>
    </source>
</evidence>
<dbReference type="Gene3D" id="3.40.50.150">
    <property type="entry name" value="Vaccinia Virus protein VP39"/>
    <property type="match status" value="1"/>
</dbReference>
<dbReference type="NCBIfam" id="TIGR00091">
    <property type="entry name" value="tRNA (guanosine(46)-N7)-methyltransferase TrmB"/>
    <property type="match status" value="1"/>
</dbReference>
<evidence type="ECO:0000256" key="1">
    <source>
        <dbReference type="ARBA" id="ARBA00000142"/>
    </source>
</evidence>
<sequence length="400" mass="46722">MPHLVLKKEELLKTPSSKDGVEFNFVAKSYNFTDKPRKTEYKIGVYDTKENKEFMLGLKPKDENYLLKSDKTTRVTPVDIMKNAINSYAIANNSEILFSNTNITTGAKNALEHKYLKDINYFVDDFETQKEIQIEIGFGSGRHLLHQAKQNPDVQFIGLEIHTPSIEQLLRHLELQNITNVLVVNYDARLFMEFIKSNQVGRIFVHFPVPWDKRPHRRIYSNEFINEALRVLKVGGTLELRTDSRKYFDYCMDLLTNLPKGRLTVDINKDLEVSSKYEDRWKRMGKNIYDVVLEAWNEDEDINLDYDFSFDFKIDFNKTLKTIETNTIVEKNYFVHVVELYTLENKENSGLIKVTMGNFDRPVTKFLFVDDGNVKYFQGNPLPTSSNIQAHLKIKEILNK</sequence>
<dbReference type="Pfam" id="PF02390">
    <property type="entry name" value="Methyltransf_4"/>
    <property type="match status" value="1"/>
</dbReference>
<keyword evidence="4 7" id="KW-0808">Transferase</keyword>
<accession>A0A5C2HAK3</accession>
<dbReference type="CDD" id="cd02440">
    <property type="entry name" value="AdoMet_MTases"/>
    <property type="match status" value="1"/>
</dbReference>
<protein>
    <recommendedName>
        <fullName evidence="7">tRNA (guanine-N(7)-)-methyltransferase</fullName>
        <ecNumber evidence="7">2.1.1.33</ecNumber>
    </recommendedName>
    <alternativeName>
        <fullName evidence="7">tRNA (guanine(46)-N(7))-methyltransferase</fullName>
    </alternativeName>
    <alternativeName>
        <fullName evidence="7">tRNA(m7G46)-methyltransferase</fullName>
    </alternativeName>
</protein>
<feature type="binding site" evidence="7">
    <location>
        <position position="160"/>
    </location>
    <ligand>
        <name>S-adenosyl-L-methionine</name>
        <dbReference type="ChEBI" id="CHEBI:59789"/>
    </ligand>
</feature>
<keyword evidence="5 7" id="KW-0949">S-adenosyl-L-methionine</keyword>
<dbReference type="InterPro" id="IPR003358">
    <property type="entry name" value="tRNA_(Gua-N-7)_MeTrfase_Trmb"/>
</dbReference>
<dbReference type="GO" id="GO:0008176">
    <property type="term" value="F:tRNA (guanine(46)-N7)-methyltransferase activity"/>
    <property type="evidence" value="ECO:0007669"/>
    <property type="project" value="UniProtKB-UniRule"/>
</dbReference>
<reference evidence="8" key="1">
    <citation type="submission" date="2019-09" db="EMBL/GenBank/DDBJ databases">
        <title>Complete genome sequencing of four Arcobacter species reveals a diverse suite of mobile elements.</title>
        <authorList>
            <person name="Miller W.G."/>
            <person name="Yee E."/>
            <person name="Bono J.L."/>
        </authorList>
    </citation>
    <scope>NUCLEOTIDE SEQUENCE [LARGE SCALE GENOMIC DNA]</scope>
    <source>
        <strain evidence="8">LMG 26638</strain>
    </source>
</reference>
<comment type="pathway">
    <text evidence="7">tRNA modification; N(7)-methylguanine-tRNA biosynthesis.</text>
</comment>
<comment type="similarity">
    <text evidence="7">Belongs to the class I-like SAM-binding methyltransferase superfamily. TrmB family.</text>
</comment>
<feature type="binding site" evidence="7">
    <location>
        <position position="187"/>
    </location>
    <ligand>
        <name>S-adenosyl-L-methionine</name>
        <dbReference type="ChEBI" id="CHEBI:59789"/>
    </ligand>
</feature>
<evidence type="ECO:0000256" key="3">
    <source>
        <dbReference type="ARBA" id="ARBA00022603"/>
    </source>
</evidence>
<dbReference type="RefSeq" id="WP_130233160.1">
    <property type="nucleotide sequence ID" value="NZ_BMEF01000011.1"/>
</dbReference>
<dbReference type="KEGG" id="apai:APAC_1080"/>
<reference evidence="8" key="2">
    <citation type="submission" date="2019-09" db="EMBL/GenBank/DDBJ databases">
        <title>Taxonomic note: a critical rebuttal of the proposed division of the genus Arcobacter into six genera, emended descriptions of Arcobacter anaerophilus and the genus Arcobacter, and an assessment of genus-level boundaries for Epsilonproteobacteria using in silico genomic comparator tools.</title>
        <authorList>
            <person name="On S.L.W."/>
            <person name="Miller W.G."/>
            <person name="Biggs P."/>
            <person name="Cornelius A."/>
            <person name="Vandamme P."/>
        </authorList>
    </citation>
    <scope>NUCLEOTIDE SEQUENCE [LARGE SCALE GENOMIC DNA]</scope>
    <source>
        <strain evidence="8">LMG 26638</strain>
    </source>
</reference>
<evidence type="ECO:0000256" key="2">
    <source>
        <dbReference type="ARBA" id="ARBA00003015"/>
    </source>
</evidence>
<organism evidence="8 9">
    <name type="scientific">Malaciobacter pacificus</name>
    <dbReference type="NCBI Taxonomy" id="1080223"/>
    <lineage>
        <taxon>Bacteria</taxon>
        <taxon>Pseudomonadati</taxon>
        <taxon>Campylobacterota</taxon>
        <taxon>Epsilonproteobacteria</taxon>
        <taxon>Campylobacterales</taxon>
        <taxon>Arcobacteraceae</taxon>
        <taxon>Malaciobacter</taxon>
    </lineage>
</organism>
<comment type="caution">
    <text evidence="7">Lacks conserved residue(s) required for the propagation of feature annotation.</text>
</comment>
<dbReference type="EMBL" id="CP035928">
    <property type="protein sequence ID" value="QEP34206.1"/>
    <property type="molecule type" value="Genomic_DNA"/>
</dbReference>
<dbReference type="GO" id="GO:0043527">
    <property type="term" value="C:tRNA methyltransferase complex"/>
    <property type="evidence" value="ECO:0007669"/>
    <property type="project" value="TreeGrafter"/>
</dbReference>
<dbReference type="AlphaFoldDB" id="A0A5C2HAK3"/>
<feature type="binding site" evidence="7">
    <location>
        <position position="243"/>
    </location>
    <ligand>
        <name>substrate</name>
    </ligand>
</feature>
<name>A0A5C2HAK3_9BACT</name>
<dbReference type="SUPFAM" id="SSF53335">
    <property type="entry name" value="S-adenosyl-L-methionine-dependent methyltransferases"/>
    <property type="match status" value="1"/>
</dbReference>
<keyword evidence="9" id="KW-1185">Reference proteome</keyword>
<dbReference type="OrthoDB" id="9802090at2"/>
<dbReference type="UniPathway" id="UPA00989"/>
<feature type="binding site" evidence="7">
    <location>
        <position position="135"/>
    </location>
    <ligand>
        <name>S-adenosyl-L-methionine</name>
        <dbReference type="ChEBI" id="CHEBI:59789"/>
    </ligand>
</feature>
<evidence type="ECO:0000256" key="5">
    <source>
        <dbReference type="ARBA" id="ARBA00022691"/>
    </source>
</evidence>
<dbReference type="Proteomes" id="UP000322726">
    <property type="component" value="Chromosome"/>
</dbReference>
<evidence type="ECO:0000313" key="8">
    <source>
        <dbReference type="EMBL" id="QEP34206.1"/>
    </source>
</evidence>
<gene>
    <name evidence="8" type="primary">trmI</name>
    <name evidence="7" type="synonym">trmB</name>
    <name evidence="8" type="ORF">APAC_1080</name>
</gene>
<dbReference type="InterPro" id="IPR029063">
    <property type="entry name" value="SAM-dependent_MTases_sf"/>
</dbReference>
<dbReference type="NCBIfam" id="NF010719">
    <property type="entry name" value="PRK14121.1"/>
    <property type="match status" value="1"/>
</dbReference>
<evidence type="ECO:0000313" key="9">
    <source>
        <dbReference type="Proteomes" id="UP000322726"/>
    </source>
</evidence>
<dbReference type="PROSITE" id="PS51625">
    <property type="entry name" value="SAM_MT_TRMB"/>
    <property type="match status" value="1"/>
</dbReference>
<evidence type="ECO:0000256" key="6">
    <source>
        <dbReference type="ARBA" id="ARBA00022694"/>
    </source>
</evidence>
<comment type="function">
    <text evidence="2 7">Catalyzes the formation of N(7)-methylguanine at position 46 (m7G46) in tRNA.</text>
</comment>